<protein>
    <submittedName>
        <fullName evidence="1">Uncharacterized protein</fullName>
    </submittedName>
</protein>
<reference evidence="1 2" key="1">
    <citation type="submission" date="2019-08" db="EMBL/GenBank/DDBJ databases">
        <authorList>
            <person name="Luo N."/>
        </authorList>
    </citation>
    <scope>NUCLEOTIDE SEQUENCE [LARGE SCALE GENOMIC DNA]</scope>
    <source>
        <strain evidence="1 2">NCIMB 9442</strain>
    </source>
</reference>
<proteinExistence type="predicted"/>
<name>A0ABS0J9C3_9BACT</name>
<accession>A0ABS0J9C3</accession>
<sequence length="253" mass="28808">MSQTAAQSIRDFDLLEMPMEGVAAYWLSLKKLVGNRRNFKGVEQEAEFTSEPFVRHLLEIAFSGDMGEERVRRCAAARGDLLRGELNRRLDLMRVAVLDVAGGENPLRTMARIAALYPVPPITTEKALGYAQELLRQAGEKPPAERFFDVSHRLQDDRLVVALLFYVLLSRHHGRMACRPFLEHLGSRFFADGMALVADGFDVPFVRKWLKKHKLVLLDDVRDKMAMSVELALGIKARLGYDDVFRIARSYMR</sequence>
<dbReference type="EMBL" id="VRYY01000799">
    <property type="protein sequence ID" value="MBG3878961.1"/>
    <property type="molecule type" value="Genomic_DNA"/>
</dbReference>
<organism evidence="1 2">
    <name type="scientific">Nitratidesulfovibrio oxamicus</name>
    <dbReference type="NCBI Taxonomy" id="32016"/>
    <lineage>
        <taxon>Bacteria</taxon>
        <taxon>Pseudomonadati</taxon>
        <taxon>Thermodesulfobacteriota</taxon>
        <taxon>Desulfovibrionia</taxon>
        <taxon>Desulfovibrionales</taxon>
        <taxon>Desulfovibrionaceae</taxon>
        <taxon>Nitratidesulfovibrio</taxon>
    </lineage>
</organism>
<gene>
    <name evidence="1" type="ORF">FVW20_18660</name>
</gene>
<evidence type="ECO:0000313" key="2">
    <source>
        <dbReference type="Proteomes" id="UP001194469"/>
    </source>
</evidence>
<keyword evidence="2" id="KW-1185">Reference proteome</keyword>
<dbReference type="Proteomes" id="UP001194469">
    <property type="component" value="Unassembled WGS sequence"/>
</dbReference>
<evidence type="ECO:0000313" key="1">
    <source>
        <dbReference type="EMBL" id="MBG3878961.1"/>
    </source>
</evidence>
<comment type="caution">
    <text evidence="1">The sequence shown here is derived from an EMBL/GenBank/DDBJ whole genome shotgun (WGS) entry which is preliminary data.</text>
</comment>
<dbReference type="RefSeq" id="WP_196610740.1">
    <property type="nucleotide sequence ID" value="NZ_VRYY01000799.1"/>
</dbReference>